<organism evidence="1 2">
    <name type="scientific">Fonsecaea monophora</name>
    <dbReference type="NCBI Taxonomy" id="254056"/>
    <lineage>
        <taxon>Eukaryota</taxon>
        <taxon>Fungi</taxon>
        <taxon>Dikarya</taxon>
        <taxon>Ascomycota</taxon>
        <taxon>Pezizomycotina</taxon>
        <taxon>Eurotiomycetes</taxon>
        <taxon>Chaetothyriomycetidae</taxon>
        <taxon>Chaetothyriales</taxon>
        <taxon>Herpotrichiellaceae</taxon>
        <taxon>Fonsecaea</taxon>
    </lineage>
</organism>
<dbReference type="RefSeq" id="XP_022506108.1">
    <property type="nucleotide sequence ID" value="XM_022661572.1"/>
</dbReference>
<protein>
    <submittedName>
        <fullName evidence="1">Uncharacterized protein</fullName>
    </submittedName>
</protein>
<evidence type="ECO:0000313" key="2">
    <source>
        <dbReference type="Proteomes" id="UP000077002"/>
    </source>
</evidence>
<keyword evidence="2" id="KW-1185">Reference proteome</keyword>
<reference evidence="1 2" key="1">
    <citation type="submission" date="2016-03" db="EMBL/GenBank/DDBJ databases">
        <title>Draft genome sequence of the Fonsecaea monophora CBS 269.37.</title>
        <authorList>
            <person name="Bombassaro A."/>
            <person name="Vinicius W.A."/>
            <person name="De Hoog S."/>
            <person name="Sun J."/>
            <person name="Souza E.M."/>
            <person name="Raittz R.T."/>
            <person name="Costa F."/>
            <person name="Leao A.C."/>
            <person name="Tadra-Sfeir M.Z."/>
            <person name="Baura V."/>
            <person name="Balsanelli E."/>
            <person name="Pedrosa F.O."/>
            <person name="Moreno L.F."/>
            <person name="Steffens M.B."/>
            <person name="Xi L."/>
            <person name="Bocca A.L."/>
            <person name="Felipe M.S."/>
            <person name="Teixeira M."/>
            <person name="Telles Filho F.Q."/>
            <person name="Azevedo C.M."/>
            <person name="Gomes R."/>
            <person name="Vicente V.A."/>
        </authorList>
    </citation>
    <scope>NUCLEOTIDE SEQUENCE [LARGE SCALE GENOMIC DNA]</scope>
    <source>
        <strain evidence="1 2">CBS 269.37</strain>
    </source>
</reference>
<dbReference type="AlphaFoldDB" id="A0A177ER95"/>
<dbReference type="GeneID" id="34606776"/>
<dbReference type="Proteomes" id="UP000077002">
    <property type="component" value="Unassembled WGS sequence"/>
</dbReference>
<name>A0A177ER95_9EURO</name>
<accession>A0A177ER95</accession>
<sequence>MVGPAPVTSGKRAKTGLGTRCFRAGAAWMCSFAYVLARYQKSRTAEEQETEPSAIPNSHMELLTLKLVGLSWFLAPQLSHYLAPTRFAEQQPAPTRIASSPVSIVVLDTV</sequence>
<gene>
    <name evidence="1" type="ORF">AYO21_11688</name>
</gene>
<dbReference type="EMBL" id="LVKK01000176">
    <property type="protein sequence ID" value="OAG34156.1"/>
    <property type="molecule type" value="Genomic_DNA"/>
</dbReference>
<comment type="caution">
    <text evidence="1">The sequence shown here is derived from an EMBL/GenBank/DDBJ whole genome shotgun (WGS) entry which is preliminary data.</text>
</comment>
<proteinExistence type="predicted"/>
<evidence type="ECO:0000313" key="1">
    <source>
        <dbReference type="EMBL" id="OAG34156.1"/>
    </source>
</evidence>